<evidence type="ECO:0000259" key="6">
    <source>
        <dbReference type="PROSITE" id="PS50931"/>
    </source>
</evidence>
<dbReference type="GO" id="GO:0003677">
    <property type="term" value="F:DNA binding"/>
    <property type="evidence" value="ECO:0007669"/>
    <property type="project" value="UniProtKB-KW"/>
</dbReference>
<name>A0A0A0HHD0_9RHOB</name>
<dbReference type="InterPro" id="IPR005119">
    <property type="entry name" value="LysR_subst-bd"/>
</dbReference>
<dbReference type="PRINTS" id="PR00039">
    <property type="entry name" value="HTHLYSR"/>
</dbReference>
<dbReference type="Pfam" id="PF03466">
    <property type="entry name" value="LysR_substrate"/>
    <property type="match status" value="1"/>
</dbReference>
<dbReference type="HOGENOM" id="CLU_039613_6_4_5"/>
<evidence type="ECO:0000256" key="3">
    <source>
        <dbReference type="ARBA" id="ARBA00023125"/>
    </source>
</evidence>
<organism evidence="7 8">
    <name type="scientific">Roseovarius mucosus DSM 17069</name>
    <dbReference type="NCBI Taxonomy" id="1288298"/>
    <lineage>
        <taxon>Bacteria</taxon>
        <taxon>Pseudomonadati</taxon>
        <taxon>Pseudomonadota</taxon>
        <taxon>Alphaproteobacteria</taxon>
        <taxon>Rhodobacterales</taxon>
        <taxon>Roseobacteraceae</taxon>
        <taxon>Roseovarius</taxon>
    </lineage>
</organism>
<dbReference type="InterPro" id="IPR036390">
    <property type="entry name" value="WH_DNA-bd_sf"/>
</dbReference>
<dbReference type="Pfam" id="PF00126">
    <property type="entry name" value="HTH_1"/>
    <property type="match status" value="1"/>
</dbReference>
<dbReference type="RefSeq" id="WP_037268211.1">
    <property type="nucleotide sequence ID" value="NZ_KN293975.1"/>
</dbReference>
<dbReference type="SUPFAM" id="SSF53850">
    <property type="entry name" value="Periplasmic binding protein-like II"/>
    <property type="match status" value="1"/>
</dbReference>
<dbReference type="SUPFAM" id="SSF46785">
    <property type="entry name" value="Winged helix' DNA-binding domain"/>
    <property type="match status" value="1"/>
</dbReference>
<dbReference type="STRING" id="215743.ROSMUCSMR3_03357"/>
<dbReference type="InterPro" id="IPR036388">
    <property type="entry name" value="WH-like_DNA-bd_sf"/>
</dbReference>
<dbReference type="InterPro" id="IPR000847">
    <property type="entry name" value="LysR_HTH_N"/>
</dbReference>
<keyword evidence="3" id="KW-0238">DNA-binding</keyword>
<reference evidence="7 8" key="1">
    <citation type="submission" date="2013-01" db="EMBL/GenBank/DDBJ databases">
        <authorList>
            <person name="Fiebig A."/>
            <person name="Goeker M."/>
            <person name="Klenk H.-P.P."/>
        </authorList>
    </citation>
    <scope>NUCLEOTIDE SEQUENCE [LARGE SCALE GENOMIC DNA]</scope>
    <source>
        <strain evidence="7 8">DSM 17069</strain>
    </source>
</reference>
<dbReference type="PATRIC" id="fig|1288298.3.peg.2838"/>
<comment type="similarity">
    <text evidence="1">Belongs to the LysR transcriptional regulatory family.</text>
</comment>
<proteinExistence type="inferred from homology"/>
<sequence>MAQDVTLRQLRYFIALTETGHYRKAAERVGVSQPSLSQQILGLETALGMTLVERGHRGAILTPGGREVLAHARKIVEQAEVLGSLAQATREGMAGTIRLGASPTLGPYFLPYVVRRLRRHYPGLKLIIRDAAPTVLQEELLEGRHDLILAQLPLHSGDIAVERLFREPLKLAVAQDHPLAGKDMARDEDLTGQDILALPRGYPLHAQMVALCEEVGAQLRQDYEGSSLDALRQMTALNMGICFLPALYVQSEVAPETGDVAILSFRQDRFLRSVGVAWRRRSAHGPMVEQIVRVIRDVARDRFAGLVRLE</sequence>
<comment type="caution">
    <text evidence="7">The sequence shown here is derived from an EMBL/GenBank/DDBJ whole genome shotgun (WGS) entry which is preliminary data.</text>
</comment>
<dbReference type="GO" id="GO:0003700">
    <property type="term" value="F:DNA-binding transcription factor activity"/>
    <property type="evidence" value="ECO:0007669"/>
    <property type="project" value="InterPro"/>
</dbReference>
<dbReference type="eggNOG" id="COG0583">
    <property type="taxonomic scope" value="Bacteria"/>
</dbReference>
<evidence type="ECO:0000313" key="7">
    <source>
        <dbReference type="EMBL" id="KGM86535.1"/>
    </source>
</evidence>
<evidence type="ECO:0000256" key="1">
    <source>
        <dbReference type="ARBA" id="ARBA00009437"/>
    </source>
</evidence>
<feature type="domain" description="HTH lysR-type" evidence="6">
    <location>
        <begin position="5"/>
        <end position="62"/>
    </location>
</feature>
<accession>A0A0A0HHD0</accession>
<dbReference type="EMBL" id="AONH01000016">
    <property type="protein sequence ID" value="KGM86535.1"/>
    <property type="molecule type" value="Genomic_DNA"/>
</dbReference>
<gene>
    <name evidence="7" type="ORF">rosmuc_02823</name>
</gene>
<keyword evidence="4" id="KW-0010">Activator</keyword>
<dbReference type="CDD" id="cd08411">
    <property type="entry name" value="PBP2_OxyR"/>
    <property type="match status" value="1"/>
</dbReference>
<dbReference type="Proteomes" id="UP000030021">
    <property type="component" value="Unassembled WGS sequence"/>
</dbReference>
<keyword evidence="5" id="KW-0804">Transcription</keyword>
<evidence type="ECO:0000313" key="8">
    <source>
        <dbReference type="Proteomes" id="UP000030021"/>
    </source>
</evidence>
<dbReference type="PANTHER" id="PTHR30346">
    <property type="entry name" value="TRANSCRIPTIONAL DUAL REGULATOR HCAR-RELATED"/>
    <property type="match status" value="1"/>
</dbReference>
<dbReference type="PANTHER" id="PTHR30346:SF26">
    <property type="entry name" value="HYDROGEN PEROXIDE-INDUCIBLE GENES ACTIVATOR"/>
    <property type="match status" value="1"/>
</dbReference>
<evidence type="ECO:0000256" key="5">
    <source>
        <dbReference type="ARBA" id="ARBA00023163"/>
    </source>
</evidence>
<dbReference type="Gene3D" id="1.10.10.10">
    <property type="entry name" value="Winged helix-like DNA-binding domain superfamily/Winged helix DNA-binding domain"/>
    <property type="match status" value="1"/>
</dbReference>
<keyword evidence="2" id="KW-0805">Transcription regulation</keyword>
<dbReference type="FunFam" id="1.10.10.10:FF:000001">
    <property type="entry name" value="LysR family transcriptional regulator"/>
    <property type="match status" value="1"/>
</dbReference>
<protein>
    <submittedName>
        <fullName evidence="7">Transcriptional regulator, LysR family</fullName>
    </submittedName>
</protein>
<dbReference type="Gene3D" id="3.40.190.10">
    <property type="entry name" value="Periplasmic binding protein-like II"/>
    <property type="match status" value="2"/>
</dbReference>
<dbReference type="AlphaFoldDB" id="A0A0A0HHD0"/>
<evidence type="ECO:0000256" key="4">
    <source>
        <dbReference type="ARBA" id="ARBA00023159"/>
    </source>
</evidence>
<dbReference type="GO" id="GO:0032993">
    <property type="term" value="C:protein-DNA complex"/>
    <property type="evidence" value="ECO:0007669"/>
    <property type="project" value="TreeGrafter"/>
</dbReference>
<dbReference type="PROSITE" id="PS50931">
    <property type="entry name" value="HTH_LYSR"/>
    <property type="match status" value="1"/>
</dbReference>
<evidence type="ECO:0000256" key="2">
    <source>
        <dbReference type="ARBA" id="ARBA00023015"/>
    </source>
</evidence>
<dbReference type="OrthoDB" id="9775392at2"/>